<comment type="caution">
    <text evidence="2">The sequence shown here is derived from an EMBL/GenBank/DDBJ whole genome shotgun (WGS) entry which is preliminary data.</text>
</comment>
<keyword evidence="1" id="KW-0812">Transmembrane</keyword>
<dbReference type="EMBL" id="SIDB01000002">
    <property type="protein sequence ID" value="KAI3436871.1"/>
    <property type="molecule type" value="Genomic_DNA"/>
</dbReference>
<evidence type="ECO:0000313" key="3">
    <source>
        <dbReference type="Proteomes" id="UP001055712"/>
    </source>
</evidence>
<evidence type="ECO:0000313" key="2">
    <source>
        <dbReference type="EMBL" id="KAI3436871.1"/>
    </source>
</evidence>
<dbReference type="AlphaFoldDB" id="A0A9D4TXD3"/>
<sequence length="365" mass="39276">MQPPPSRRTSNLRPVLAAVAVTLVLGFILRGSSRSAQQNAQAKEVKGGKAAPSPWPKVRIIRDLETLWEVPQKPKGVLFVAHGCSHQGSDFWQPSARCKHCLGLPEECLVREVALQRGYAVVAVTSFNRDSKCWHNTQFKRSEDLQRLPSILREVMEEEGLQQLPLFAFGASSGGSQVLRLAAIMPEVQGVISQITPVNPSTLAVADDGDSGGGGPRMYPPTLFVHMAQRDPEKAETVTAALAILKKAGTPAAEIKVSPRPVTAALLQRSTQISAQLAGKIVAALKKGGALDKKGQLQVEPRSSASPWRRLVQPVVGNMSLAGDESHLSELLNVAYARHELVSDHLDAALSWLEAGGKKSIESLL</sequence>
<dbReference type="PANTHER" id="PTHR35128:SF1">
    <property type="entry name" value="SECRETION-REGULATING GUANINE NUCLEOTIDE EXCHANGE FACTOR"/>
    <property type="match status" value="1"/>
</dbReference>
<reference evidence="2" key="1">
    <citation type="journal article" date="2019" name="Plant J.">
        <title>Chlorella vulgaris genome assembly and annotation reveals the molecular basis for metabolic acclimation to high light conditions.</title>
        <authorList>
            <person name="Cecchin M."/>
            <person name="Marcolungo L."/>
            <person name="Rossato M."/>
            <person name="Girolomoni L."/>
            <person name="Cosentino E."/>
            <person name="Cuine S."/>
            <person name="Li-Beisson Y."/>
            <person name="Delledonne M."/>
            <person name="Ballottari M."/>
        </authorList>
    </citation>
    <scope>NUCLEOTIDE SEQUENCE</scope>
    <source>
        <strain evidence="2">211/11P</strain>
    </source>
</reference>
<dbReference type="InterPro" id="IPR029058">
    <property type="entry name" value="AB_hydrolase_fold"/>
</dbReference>
<dbReference type="OrthoDB" id="10022521at2759"/>
<evidence type="ECO:0000256" key="1">
    <source>
        <dbReference type="SAM" id="Phobius"/>
    </source>
</evidence>
<keyword evidence="1" id="KW-0472">Membrane</keyword>
<proteinExistence type="predicted"/>
<dbReference type="Proteomes" id="UP001055712">
    <property type="component" value="Unassembled WGS sequence"/>
</dbReference>
<keyword evidence="1" id="KW-1133">Transmembrane helix</keyword>
<feature type="transmembrane region" description="Helical" evidence="1">
    <location>
        <begin position="12"/>
        <end position="29"/>
    </location>
</feature>
<accession>A0A9D4TXD3</accession>
<gene>
    <name evidence="2" type="ORF">D9Q98_006281</name>
</gene>
<organism evidence="2 3">
    <name type="scientific">Chlorella vulgaris</name>
    <name type="common">Green alga</name>
    <dbReference type="NCBI Taxonomy" id="3077"/>
    <lineage>
        <taxon>Eukaryota</taxon>
        <taxon>Viridiplantae</taxon>
        <taxon>Chlorophyta</taxon>
        <taxon>core chlorophytes</taxon>
        <taxon>Trebouxiophyceae</taxon>
        <taxon>Chlorellales</taxon>
        <taxon>Chlorellaceae</taxon>
        <taxon>Chlorella clade</taxon>
        <taxon>Chlorella</taxon>
    </lineage>
</organism>
<dbReference type="Gene3D" id="3.40.50.1820">
    <property type="entry name" value="alpha/beta hydrolase"/>
    <property type="match status" value="1"/>
</dbReference>
<protein>
    <submittedName>
        <fullName evidence="2">Uncharacterized protein</fullName>
    </submittedName>
</protein>
<name>A0A9D4TXD3_CHLVU</name>
<reference evidence="2" key="2">
    <citation type="submission" date="2020-11" db="EMBL/GenBank/DDBJ databases">
        <authorList>
            <person name="Cecchin M."/>
            <person name="Marcolungo L."/>
            <person name="Rossato M."/>
            <person name="Girolomoni L."/>
            <person name="Cosentino E."/>
            <person name="Cuine S."/>
            <person name="Li-Beisson Y."/>
            <person name="Delledonne M."/>
            <person name="Ballottari M."/>
        </authorList>
    </citation>
    <scope>NUCLEOTIDE SEQUENCE</scope>
    <source>
        <strain evidence="2">211/11P</strain>
        <tissue evidence="2">Whole cell</tissue>
    </source>
</reference>
<dbReference type="PANTHER" id="PTHR35128">
    <property type="entry name" value="SECRETION-REGULATING GUANINE NUCLEOTIDE EXCHANGE FACTOR"/>
    <property type="match status" value="1"/>
</dbReference>
<keyword evidence="3" id="KW-1185">Reference proteome</keyword>
<dbReference type="SUPFAM" id="SSF53474">
    <property type="entry name" value="alpha/beta-Hydrolases"/>
    <property type="match status" value="1"/>
</dbReference>